<organism evidence="1">
    <name type="scientific">Gaeavirus sp</name>
    <dbReference type="NCBI Taxonomy" id="2487767"/>
    <lineage>
        <taxon>Viruses</taxon>
        <taxon>Varidnaviria</taxon>
        <taxon>Bamfordvirae</taxon>
        <taxon>Nucleocytoviricota</taxon>
        <taxon>Megaviricetes</taxon>
        <taxon>Imitervirales</taxon>
        <taxon>Mimiviridae</taxon>
        <taxon>Klosneuvirinae</taxon>
    </lineage>
</organism>
<evidence type="ECO:0000313" key="1">
    <source>
        <dbReference type="EMBL" id="AYV79999.1"/>
    </source>
</evidence>
<sequence length="42" mass="4935">MGANSLKDIIIYWDAYNIKLILSTFDTLQYLVRSMSYEIAFL</sequence>
<protein>
    <submittedName>
        <fullName evidence="1">Uncharacterized protein</fullName>
    </submittedName>
</protein>
<dbReference type="EMBL" id="MK072202">
    <property type="protein sequence ID" value="AYV79999.1"/>
    <property type="molecule type" value="Genomic_DNA"/>
</dbReference>
<accession>A0A3G5A3F5</accession>
<proteinExistence type="predicted"/>
<reference evidence="1" key="1">
    <citation type="submission" date="2018-10" db="EMBL/GenBank/DDBJ databases">
        <title>Hidden diversity of soil giant viruses.</title>
        <authorList>
            <person name="Schulz F."/>
            <person name="Alteio L."/>
            <person name="Goudeau D."/>
            <person name="Ryan E.M."/>
            <person name="Malmstrom R.R."/>
            <person name="Blanchard J."/>
            <person name="Woyke T."/>
        </authorList>
    </citation>
    <scope>NUCLEOTIDE SEQUENCE</scope>
    <source>
        <strain evidence="1">GAV1</strain>
    </source>
</reference>
<gene>
    <name evidence="1" type="ORF">Gaeavirus4_22</name>
</gene>
<name>A0A3G5A3F5_9VIRU</name>